<accession>G3XWF8</accession>
<reference evidence="2 3" key="1">
    <citation type="journal article" date="2011" name="Genome Res.">
        <title>Comparative genomics of citric-acid-producing Aspergillus niger ATCC 1015 versus enzyme-producing CBS 513.88.</title>
        <authorList>
            <person name="Andersen M.R."/>
            <person name="Salazar M.P."/>
            <person name="Schaap P.J."/>
            <person name="van de Vondervoort P.J."/>
            <person name="Culley D."/>
            <person name="Thykaer J."/>
            <person name="Frisvad J.C."/>
            <person name="Nielsen K.F."/>
            <person name="Albang R."/>
            <person name="Albermann K."/>
            <person name="Berka R.M."/>
            <person name="Braus G.H."/>
            <person name="Braus-Stromeyer S.A."/>
            <person name="Corrochano L.M."/>
            <person name="Dai Z."/>
            <person name="van Dijck P.W."/>
            <person name="Hofmann G."/>
            <person name="Lasure L.L."/>
            <person name="Magnuson J.K."/>
            <person name="Menke H."/>
            <person name="Meijer M."/>
            <person name="Meijer S.L."/>
            <person name="Nielsen J.B."/>
            <person name="Nielsen M.L."/>
            <person name="van Ooyen A.J."/>
            <person name="Pel H.J."/>
            <person name="Poulsen L."/>
            <person name="Samson R.A."/>
            <person name="Stam H."/>
            <person name="Tsang A."/>
            <person name="van den Brink J.M."/>
            <person name="Atkins A."/>
            <person name="Aerts A."/>
            <person name="Shapiro H."/>
            <person name="Pangilinan J."/>
            <person name="Salamov A."/>
            <person name="Lou Y."/>
            <person name="Lindquist E."/>
            <person name="Lucas S."/>
            <person name="Grimwood J."/>
            <person name="Grigoriev I.V."/>
            <person name="Kubicek C.P."/>
            <person name="Martinez D."/>
            <person name="van Peij N.N."/>
            <person name="Roubos J.A."/>
            <person name="Nielsen J."/>
            <person name="Baker S.E."/>
        </authorList>
    </citation>
    <scope>NUCLEOTIDE SEQUENCE [LARGE SCALE GENOMIC DNA]</scope>
    <source>
        <strain evidence="3">ATCC 1015 / CBS 113.46 / FGSC A1144 / LSHB Ac4 / NCTC 3858a / NRRL 328 / USDA 3528.7</strain>
    </source>
</reference>
<evidence type="ECO:0000313" key="2">
    <source>
        <dbReference type="EMBL" id="EHA25561.1"/>
    </source>
</evidence>
<gene>
    <name evidence="2" type="ORF">ASPNIDRAFT_42073</name>
</gene>
<dbReference type="PROSITE" id="PS51257">
    <property type="entry name" value="PROKAR_LIPOPROTEIN"/>
    <property type="match status" value="1"/>
</dbReference>
<feature type="region of interest" description="Disordered" evidence="1">
    <location>
        <begin position="62"/>
        <end position="82"/>
    </location>
</feature>
<organism evidence="2 3">
    <name type="scientific">Aspergillus niger (strain ATCC 1015 / CBS 113.46 / FGSC A1144 / LSHB Ac4 / NCTC 3858a / NRRL 328 / USDA 3528.7)</name>
    <dbReference type="NCBI Taxonomy" id="380704"/>
    <lineage>
        <taxon>Eukaryota</taxon>
        <taxon>Fungi</taxon>
        <taxon>Dikarya</taxon>
        <taxon>Ascomycota</taxon>
        <taxon>Pezizomycotina</taxon>
        <taxon>Eurotiomycetes</taxon>
        <taxon>Eurotiomycetidae</taxon>
        <taxon>Eurotiales</taxon>
        <taxon>Aspergillaceae</taxon>
        <taxon>Aspergillus</taxon>
        <taxon>Aspergillus subgen. Circumdati</taxon>
    </lineage>
</organism>
<dbReference type="Proteomes" id="UP000009038">
    <property type="component" value="Unassembled WGS sequence"/>
</dbReference>
<comment type="caution">
    <text evidence="2">The sequence shown here is derived from an EMBL/GenBank/DDBJ whole genome shotgun (WGS) entry which is preliminary data.</text>
</comment>
<dbReference type="HOGENOM" id="CLU_1906272_0_0_1"/>
<evidence type="ECO:0000313" key="3">
    <source>
        <dbReference type="Proteomes" id="UP000009038"/>
    </source>
</evidence>
<sequence length="133" mass="14735">MRTSLEPEFLKRFFSPSHTSVASCPNPCFLSSLPEALPIACAPQPSLPLLRELDDLTLYNNEEREQQLPNAPSKEVGPSGWGMQSLGALTSPLHRMNGLWHRRSNRIHEGGAPDQSSSTCLATWVILRQTVVK</sequence>
<dbReference type="AlphaFoldDB" id="G3XWF8"/>
<evidence type="ECO:0000256" key="1">
    <source>
        <dbReference type="SAM" id="MobiDB-lite"/>
    </source>
</evidence>
<proteinExistence type="predicted"/>
<protein>
    <submittedName>
        <fullName evidence="2">Uncharacterized protein</fullName>
    </submittedName>
</protein>
<name>G3XWF8_ASPNA</name>
<dbReference type="EMBL" id="ACJE01000006">
    <property type="protein sequence ID" value="EHA25561.1"/>
    <property type="molecule type" value="Genomic_DNA"/>
</dbReference>
<dbReference type="VEuPathDB" id="FungiDB:ASPNIDRAFT2_42073"/>